<dbReference type="PANTHER" id="PTHR43877">
    <property type="entry name" value="AMINOALKYLPHOSPHONATE N-ACETYLTRANSFERASE-RELATED-RELATED"/>
    <property type="match status" value="1"/>
</dbReference>
<evidence type="ECO:0000256" key="2">
    <source>
        <dbReference type="ARBA" id="ARBA00023315"/>
    </source>
</evidence>
<evidence type="ECO:0000256" key="3">
    <source>
        <dbReference type="SAM" id="MobiDB-lite"/>
    </source>
</evidence>
<dbReference type="InterPro" id="IPR016181">
    <property type="entry name" value="Acyl_CoA_acyltransferase"/>
</dbReference>
<dbReference type="Gene3D" id="3.40.630.30">
    <property type="match status" value="1"/>
</dbReference>
<dbReference type="Pfam" id="PF00583">
    <property type="entry name" value="Acetyltransf_1"/>
    <property type="match status" value="1"/>
</dbReference>
<dbReference type="RefSeq" id="WP_377940759.1">
    <property type="nucleotide sequence ID" value="NZ_JBHUCX010000004.1"/>
</dbReference>
<protein>
    <submittedName>
        <fullName evidence="5">GNAT family N-acetyltransferase</fullName>
        <ecNumber evidence="5">2.3.-.-</ecNumber>
    </submittedName>
</protein>
<dbReference type="Proteomes" id="UP001597079">
    <property type="component" value="Unassembled WGS sequence"/>
</dbReference>
<comment type="caution">
    <text evidence="5">The sequence shown here is derived from an EMBL/GenBank/DDBJ whole genome shotgun (WGS) entry which is preliminary data.</text>
</comment>
<feature type="region of interest" description="Disordered" evidence="3">
    <location>
        <begin position="1"/>
        <end position="34"/>
    </location>
</feature>
<dbReference type="InterPro" id="IPR000182">
    <property type="entry name" value="GNAT_dom"/>
</dbReference>
<evidence type="ECO:0000313" key="5">
    <source>
        <dbReference type="EMBL" id="MFD1673377.1"/>
    </source>
</evidence>
<accession>A0ABW4JAL3</accession>
<dbReference type="EMBL" id="JBHUCX010000004">
    <property type="protein sequence ID" value="MFD1673377.1"/>
    <property type="molecule type" value="Genomic_DNA"/>
</dbReference>
<gene>
    <name evidence="5" type="ORF">ACFSB2_01390</name>
</gene>
<evidence type="ECO:0000313" key="6">
    <source>
        <dbReference type="Proteomes" id="UP001597079"/>
    </source>
</evidence>
<organism evidence="5 6">
    <name type="scientific">Alicyclobacillus fodiniaquatilis</name>
    <dbReference type="NCBI Taxonomy" id="1661150"/>
    <lineage>
        <taxon>Bacteria</taxon>
        <taxon>Bacillati</taxon>
        <taxon>Bacillota</taxon>
        <taxon>Bacilli</taxon>
        <taxon>Bacillales</taxon>
        <taxon>Alicyclobacillaceae</taxon>
        <taxon>Alicyclobacillus</taxon>
    </lineage>
</organism>
<dbReference type="CDD" id="cd04301">
    <property type="entry name" value="NAT_SF"/>
    <property type="match status" value="1"/>
</dbReference>
<feature type="compositionally biased region" description="Basic residues" evidence="3">
    <location>
        <begin position="15"/>
        <end position="25"/>
    </location>
</feature>
<dbReference type="InterPro" id="IPR050832">
    <property type="entry name" value="Bact_Acetyltransf"/>
</dbReference>
<keyword evidence="2 5" id="KW-0012">Acyltransferase</keyword>
<feature type="domain" description="N-acetyltransferase" evidence="4">
    <location>
        <begin position="44"/>
        <end position="189"/>
    </location>
</feature>
<dbReference type="SUPFAM" id="SSF55729">
    <property type="entry name" value="Acyl-CoA N-acyltransferases (Nat)"/>
    <property type="match status" value="1"/>
</dbReference>
<name>A0ABW4JAL3_9BACL</name>
<evidence type="ECO:0000256" key="1">
    <source>
        <dbReference type="ARBA" id="ARBA00022679"/>
    </source>
</evidence>
<evidence type="ECO:0000259" key="4">
    <source>
        <dbReference type="PROSITE" id="PS51186"/>
    </source>
</evidence>
<dbReference type="GO" id="GO:0016746">
    <property type="term" value="F:acyltransferase activity"/>
    <property type="evidence" value="ECO:0007669"/>
    <property type="project" value="UniProtKB-KW"/>
</dbReference>
<proteinExistence type="predicted"/>
<keyword evidence="6" id="KW-1185">Reference proteome</keyword>
<keyword evidence="1 5" id="KW-0808">Transferase</keyword>
<dbReference type="EC" id="2.3.-.-" evidence="5"/>
<sequence>MPNASVNMMLTPKPAAKKRKKKGTLKARATAQKKQVKRQPVVELSYRPRTLQDDAYILQLTRSQLGTIHEQAFGQPFPDQQFLQYIQSGAPTIVIEQKGKPIGYYSYLIGPDAKMHVSAMVIDPAHQSSGIGKRVMAKLEEDAIAQGVRTLEVFVQENNAPSLAFTRSLGFQEVFRIEPNTIGFQKRIGN</sequence>
<dbReference type="PROSITE" id="PS51186">
    <property type="entry name" value="GNAT"/>
    <property type="match status" value="1"/>
</dbReference>
<reference evidence="6" key="1">
    <citation type="journal article" date="2019" name="Int. J. Syst. Evol. Microbiol.">
        <title>The Global Catalogue of Microorganisms (GCM) 10K type strain sequencing project: providing services to taxonomists for standard genome sequencing and annotation.</title>
        <authorList>
            <consortium name="The Broad Institute Genomics Platform"/>
            <consortium name="The Broad Institute Genome Sequencing Center for Infectious Disease"/>
            <person name="Wu L."/>
            <person name="Ma J."/>
        </authorList>
    </citation>
    <scope>NUCLEOTIDE SEQUENCE [LARGE SCALE GENOMIC DNA]</scope>
    <source>
        <strain evidence="6">CGMCC 1.12286</strain>
    </source>
</reference>